<accession>A0AAW0ALG7</accession>
<sequence>MHTLAALVRWRYVVIARVSAMNQGMYSLVLVSPRLHRLEHLLALLYSKADPYPKYERLLRPTVDATANSSRGESGAYLFALLTMPLLSPVIYKPLNLDCVCAARRMPFWCGRALFFSDAGEVDHSSRPSSSRRESVSPTSYQRRETEDVPSRFYTPARHCLPLAPPSSVAYSFSGIDDPQTFVVTRSRSSVVAHGLRLVVLARSMPSHLRLPRVRMEVDQVLEAGRAQGRPSRDGLLVLKDELKLFRRLSLALHRSRKQVRSKHDTARTLVDVAHSASTITASAAAAVATVASAVFHEAHSGVDLLVPYRLPRFPRFRDWRLRSRSLPCANRSRSDGVYRRLRRCPRRLRLFMGFALMRDSSG</sequence>
<dbReference type="Proteomes" id="UP001362999">
    <property type="component" value="Unassembled WGS sequence"/>
</dbReference>
<protein>
    <submittedName>
        <fullName evidence="2">Uncharacterized protein</fullName>
    </submittedName>
</protein>
<keyword evidence="3" id="KW-1185">Reference proteome</keyword>
<dbReference type="EMBL" id="JAWWNJ010000058">
    <property type="protein sequence ID" value="KAK7013663.1"/>
    <property type="molecule type" value="Genomic_DNA"/>
</dbReference>
<feature type="region of interest" description="Disordered" evidence="1">
    <location>
        <begin position="121"/>
        <end position="149"/>
    </location>
</feature>
<evidence type="ECO:0000313" key="3">
    <source>
        <dbReference type="Proteomes" id="UP001362999"/>
    </source>
</evidence>
<comment type="caution">
    <text evidence="2">The sequence shown here is derived from an EMBL/GenBank/DDBJ whole genome shotgun (WGS) entry which is preliminary data.</text>
</comment>
<gene>
    <name evidence="2" type="ORF">R3P38DRAFT_3206222</name>
</gene>
<name>A0AAW0ALG7_9AGAR</name>
<evidence type="ECO:0000313" key="2">
    <source>
        <dbReference type="EMBL" id="KAK7013663.1"/>
    </source>
</evidence>
<evidence type="ECO:0000256" key="1">
    <source>
        <dbReference type="SAM" id="MobiDB-lite"/>
    </source>
</evidence>
<dbReference type="AlphaFoldDB" id="A0AAW0ALG7"/>
<reference evidence="2 3" key="1">
    <citation type="journal article" date="2024" name="J Genomics">
        <title>Draft genome sequencing and assembly of Favolaschia claudopus CIRM-BRFM 2984 isolated from oak limbs.</title>
        <authorList>
            <person name="Navarro D."/>
            <person name="Drula E."/>
            <person name="Chaduli D."/>
            <person name="Cazenave R."/>
            <person name="Ahrendt S."/>
            <person name="Wang J."/>
            <person name="Lipzen A."/>
            <person name="Daum C."/>
            <person name="Barry K."/>
            <person name="Grigoriev I.V."/>
            <person name="Favel A."/>
            <person name="Rosso M.N."/>
            <person name="Martin F."/>
        </authorList>
    </citation>
    <scope>NUCLEOTIDE SEQUENCE [LARGE SCALE GENOMIC DNA]</scope>
    <source>
        <strain evidence="2 3">CIRM-BRFM 2984</strain>
    </source>
</reference>
<feature type="compositionally biased region" description="Basic and acidic residues" evidence="1">
    <location>
        <begin position="121"/>
        <end position="135"/>
    </location>
</feature>
<organism evidence="2 3">
    <name type="scientific">Favolaschia claudopus</name>
    <dbReference type="NCBI Taxonomy" id="2862362"/>
    <lineage>
        <taxon>Eukaryota</taxon>
        <taxon>Fungi</taxon>
        <taxon>Dikarya</taxon>
        <taxon>Basidiomycota</taxon>
        <taxon>Agaricomycotina</taxon>
        <taxon>Agaricomycetes</taxon>
        <taxon>Agaricomycetidae</taxon>
        <taxon>Agaricales</taxon>
        <taxon>Marasmiineae</taxon>
        <taxon>Mycenaceae</taxon>
        <taxon>Favolaschia</taxon>
    </lineage>
</organism>
<proteinExistence type="predicted"/>